<gene>
    <name evidence="4" type="ORF">A6770_38330</name>
</gene>
<keyword evidence="1" id="KW-0175">Coiled coil</keyword>
<keyword evidence="5" id="KW-1185">Reference proteome</keyword>
<accession>A0A367RW57</accession>
<dbReference type="Pfam" id="PF12770">
    <property type="entry name" value="CHAT"/>
    <property type="match status" value="1"/>
</dbReference>
<evidence type="ECO:0000256" key="2">
    <source>
        <dbReference type="SAM" id="Phobius"/>
    </source>
</evidence>
<dbReference type="InterPro" id="IPR024983">
    <property type="entry name" value="CHAT_dom"/>
</dbReference>
<feature type="transmembrane region" description="Helical" evidence="2">
    <location>
        <begin position="183"/>
        <end position="201"/>
    </location>
</feature>
<feature type="transmembrane region" description="Helical" evidence="2">
    <location>
        <begin position="157"/>
        <end position="176"/>
    </location>
</feature>
<dbReference type="InterPro" id="IPR001646">
    <property type="entry name" value="5peptide_repeat"/>
</dbReference>
<evidence type="ECO:0000313" key="4">
    <source>
        <dbReference type="EMBL" id="RCJ40081.1"/>
    </source>
</evidence>
<dbReference type="Pfam" id="PF00805">
    <property type="entry name" value="Pentapeptide"/>
    <property type="match status" value="3"/>
</dbReference>
<evidence type="ECO:0000259" key="3">
    <source>
        <dbReference type="Pfam" id="PF12770"/>
    </source>
</evidence>
<feature type="transmembrane region" description="Helical" evidence="2">
    <location>
        <begin position="54"/>
        <end position="75"/>
    </location>
</feature>
<dbReference type="AlphaFoldDB" id="A0A367RW57"/>
<evidence type="ECO:0000256" key="1">
    <source>
        <dbReference type="SAM" id="Coils"/>
    </source>
</evidence>
<keyword evidence="2" id="KW-0472">Membrane</keyword>
<keyword evidence="2" id="KW-0812">Transmembrane</keyword>
<sequence>MSQNFSHQNLRGRSFKGQDLAGANFSYADIRGADFSRANLRGANFSYAQAGLRWGGLIALLTTALLFAILAGLFLSYFTIDTISLLTTNKDPTGVLVLVILGFFFSYLFIRQGLFIAAVAIALLATFSRMMSFATSIVAILVLTVAVTIAAAVGQKAVNITSVSSAIAALYFPVAAGKTQPELLAVVMIVTIAEVALSVFMSRQALAGEQKYALIRTFAILFGIADGTRFQESDLTDANFTGATLESVNFLKANMTRTCWFNVKKFDIARFDNTYLERPLVRKLVTTRLGQAQNFDQQNLRGVNLQGANLVDASFIGADLSQANLQDADLTRAKLVQTQLDATDFTGATLTGAYIEDWNITTDTKFDGVRCEYAYMRLPTEDNPDPYRKPDNRQEVFADGEFGDFIKPIFDTLDLYHNQGVDPRAIAISFKQLAENHPNAELEIVAMEKRGQDKFLLRAKTAIAADKSQLSAEYFSNYNQLKNLPKREIKLLLAEKENQIRRLENMVMTALERPSFYAQTYQNQGDTIMSEGSKKQSNFNLQGAQFGGGLVNADTVTAHQIGGDITNYTSAQKPSQTEPNNSAVKTILILVSNPATTSPLRLDREVREIDSGLQRAKKRELFDLKQRWAVRVQDVYQSFLDLKPQIVHFSGHGAGDNGLVLEDETGNVRLVSTQALAGLFELFAPSIECVVLNACYSEVQAIAIAKYIPYVIGMNKDIGDRAAIKFATGFYNALLSGEGVEFAYKLGCSVIQLEGIAEHLTPVLKKKQ</sequence>
<feature type="transmembrane region" description="Helical" evidence="2">
    <location>
        <begin position="95"/>
        <end position="124"/>
    </location>
</feature>
<dbReference type="InterPro" id="IPR051082">
    <property type="entry name" value="Pentapeptide-BTB/POZ_domain"/>
</dbReference>
<dbReference type="EMBL" id="LXQD01000062">
    <property type="protein sequence ID" value="RCJ40081.1"/>
    <property type="molecule type" value="Genomic_DNA"/>
</dbReference>
<feature type="domain" description="CHAT" evidence="3">
    <location>
        <begin position="569"/>
        <end position="740"/>
    </location>
</feature>
<feature type="coiled-coil region" evidence="1">
    <location>
        <begin position="486"/>
        <end position="513"/>
    </location>
</feature>
<reference evidence="4" key="1">
    <citation type="submission" date="2016-04" db="EMBL/GenBank/DDBJ databases">
        <authorList>
            <person name="Tabuchi Yagui T.R."/>
        </authorList>
    </citation>
    <scope>NUCLEOTIDE SEQUENCE [LARGE SCALE GENOMIC DNA]</scope>
    <source>
        <strain evidence="4">NIES-26</strain>
    </source>
</reference>
<dbReference type="SUPFAM" id="SSF141571">
    <property type="entry name" value="Pentapeptide repeat-like"/>
    <property type="match status" value="1"/>
</dbReference>
<dbReference type="PANTHER" id="PTHR14136">
    <property type="entry name" value="BTB_POZ DOMAIN-CONTAINING PROTEIN KCTD9"/>
    <property type="match status" value="1"/>
</dbReference>
<organism evidence="4 5">
    <name type="scientific">Nostoc minutum NIES-26</name>
    <dbReference type="NCBI Taxonomy" id="1844469"/>
    <lineage>
        <taxon>Bacteria</taxon>
        <taxon>Bacillati</taxon>
        <taxon>Cyanobacteriota</taxon>
        <taxon>Cyanophyceae</taxon>
        <taxon>Nostocales</taxon>
        <taxon>Nostocaceae</taxon>
        <taxon>Nostoc</taxon>
    </lineage>
</organism>
<evidence type="ECO:0000313" key="5">
    <source>
        <dbReference type="Proteomes" id="UP000252107"/>
    </source>
</evidence>
<feature type="transmembrane region" description="Helical" evidence="2">
    <location>
        <begin position="131"/>
        <end position="151"/>
    </location>
</feature>
<dbReference type="PANTHER" id="PTHR14136:SF17">
    <property type="entry name" value="BTB_POZ DOMAIN-CONTAINING PROTEIN KCTD9"/>
    <property type="match status" value="1"/>
</dbReference>
<keyword evidence="2" id="KW-1133">Transmembrane helix</keyword>
<name>A0A367RW57_9NOSO</name>
<comment type="caution">
    <text evidence="4">The sequence shown here is derived from an EMBL/GenBank/DDBJ whole genome shotgun (WGS) entry which is preliminary data.</text>
</comment>
<proteinExistence type="predicted"/>
<dbReference type="Gene3D" id="2.160.20.80">
    <property type="entry name" value="E3 ubiquitin-protein ligase SopA"/>
    <property type="match status" value="2"/>
</dbReference>
<protein>
    <recommendedName>
        <fullName evidence="3">CHAT domain-containing protein</fullName>
    </recommendedName>
</protein>
<dbReference type="Proteomes" id="UP000252107">
    <property type="component" value="Unassembled WGS sequence"/>
</dbReference>